<reference evidence="3 4" key="1">
    <citation type="journal article" date="2014" name="Antonie Van Leeuwenhoek">
        <title>Hyphomonas beringensis sp. nov. and Hyphomonas chukchiensis sp. nov., isolated from surface seawater of the Bering Sea and Chukchi Sea.</title>
        <authorList>
            <person name="Li C."/>
            <person name="Lai Q."/>
            <person name="Li G."/>
            <person name="Dong C."/>
            <person name="Wang J."/>
            <person name="Liao Y."/>
            <person name="Shao Z."/>
        </authorList>
    </citation>
    <scope>NUCLEOTIDE SEQUENCE [LARGE SCALE GENOMIC DNA]</scope>
    <source>
        <strain evidence="3 4">VP2</strain>
    </source>
</reference>
<organism evidence="3 4">
    <name type="scientific">Hyphomonas jannaschiana VP2</name>
    <dbReference type="NCBI Taxonomy" id="1280952"/>
    <lineage>
        <taxon>Bacteria</taxon>
        <taxon>Pseudomonadati</taxon>
        <taxon>Pseudomonadota</taxon>
        <taxon>Alphaproteobacteria</taxon>
        <taxon>Hyphomonadales</taxon>
        <taxon>Hyphomonadaceae</taxon>
        <taxon>Hyphomonas</taxon>
    </lineage>
</organism>
<accession>A0A059F7D6</accession>
<dbReference type="CDD" id="cd02869">
    <property type="entry name" value="PseudoU_synth_RluA_like"/>
    <property type="match status" value="1"/>
</dbReference>
<dbReference type="OrthoDB" id="9807829at2"/>
<dbReference type="RefSeq" id="WP_035584046.1">
    <property type="nucleotide sequence ID" value="NZ_ARYJ01000014.1"/>
</dbReference>
<dbReference type="InterPro" id="IPR020103">
    <property type="entry name" value="PsdUridine_synth_cat_dom_sf"/>
</dbReference>
<dbReference type="Pfam" id="PF00849">
    <property type="entry name" value="PseudoU_synth_2"/>
    <property type="match status" value="1"/>
</dbReference>
<dbReference type="STRING" id="1280952.HJA_15889"/>
<dbReference type="GO" id="GO:0003723">
    <property type="term" value="F:RNA binding"/>
    <property type="evidence" value="ECO:0007669"/>
    <property type="project" value="InterPro"/>
</dbReference>
<keyword evidence="4" id="KW-1185">Reference proteome</keyword>
<evidence type="ECO:0000259" key="2">
    <source>
        <dbReference type="Pfam" id="PF00849"/>
    </source>
</evidence>
<evidence type="ECO:0000313" key="4">
    <source>
        <dbReference type="Proteomes" id="UP000024816"/>
    </source>
</evidence>
<dbReference type="GO" id="GO:0009982">
    <property type="term" value="F:pseudouridine synthase activity"/>
    <property type="evidence" value="ECO:0007669"/>
    <property type="project" value="InterPro"/>
</dbReference>
<dbReference type="GO" id="GO:0000455">
    <property type="term" value="P:enzyme-directed rRNA pseudouridine synthesis"/>
    <property type="evidence" value="ECO:0007669"/>
    <property type="project" value="TreeGrafter"/>
</dbReference>
<dbReference type="GO" id="GO:0140098">
    <property type="term" value="F:catalytic activity, acting on RNA"/>
    <property type="evidence" value="ECO:0007669"/>
    <property type="project" value="UniProtKB-ARBA"/>
</dbReference>
<comment type="caution">
    <text evidence="3">The sequence shown here is derived from an EMBL/GenBank/DDBJ whole genome shotgun (WGS) entry which is preliminary data.</text>
</comment>
<dbReference type="EMBL" id="ARYJ01000014">
    <property type="protein sequence ID" value="KCZ86468.1"/>
    <property type="molecule type" value="Genomic_DNA"/>
</dbReference>
<dbReference type="Proteomes" id="UP000024816">
    <property type="component" value="Unassembled WGS sequence"/>
</dbReference>
<name>A0A059F7D6_9PROT</name>
<dbReference type="InterPro" id="IPR006145">
    <property type="entry name" value="PsdUridine_synth_RsuA/RluA"/>
</dbReference>
<evidence type="ECO:0000256" key="1">
    <source>
        <dbReference type="ARBA" id="ARBA00010876"/>
    </source>
</evidence>
<protein>
    <submittedName>
        <fullName evidence="3">Pseudouridine synthase family protein</fullName>
    </submittedName>
</protein>
<dbReference type="AlphaFoldDB" id="A0A059F7D6"/>
<dbReference type="PANTHER" id="PTHR21600">
    <property type="entry name" value="MITOCHONDRIAL RNA PSEUDOURIDINE SYNTHASE"/>
    <property type="match status" value="1"/>
</dbReference>
<dbReference type="InterPro" id="IPR050188">
    <property type="entry name" value="RluA_PseudoU_synthase"/>
</dbReference>
<gene>
    <name evidence="3" type="ORF">HJA_15889</name>
</gene>
<dbReference type="Gene3D" id="3.30.2350.10">
    <property type="entry name" value="Pseudouridine synthase"/>
    <property type="match status" value="1"/>
</dbReference>
<dbReference type="SUPFAM" id="SSF55120">
    <property type="entry name" value="Pseudouridine synthase"/>
    <property type="match status" value="1"/>
</dbReference>
<feature type="domain" description="Pseudouridine synthase RsuA/RluA-like" evidence="2">
    <location>
        <begin position="29"/>
        <end position="181"/>
    </location>
</feature>
<dbReference type="PATRIC" id="fig|1280952.3.peg.3180"/>
<comment type="similarity">
    <text evidence="1">Belongs to the pseudouridine synthase RluA family.</text>
</comment>
<sequence length="243" mass="26292">MTRNRPVPKVSAEDAAFVRELVIYEDDKVIVFDKPSGLAVQGGGGIERSLDELLAAFARSNGKRPRLVHRLDRGTSGVVVTARTQPAAAFLSEEFAARRTEKVYLALVRGVLPPEDSGTLNTLLVKVEEGGRPRMIAVKSGRKGAQAATTHWRILARNGDAALVEARPETGRMHQIRAHLSIAGMPILGDWLYGMGAESAPRLMLHARRLAIRHPDGDVMHFEAPVPKDFAALVSGLGLQSGL</sequence>
<evidence type="ECO:0000313" key="3">
    <source>
        <dbReference type="EMBL" id="KCZ86468.1"/>
    </source>
</evidence>
<proteinExistence type="inferred from homology"/>
<dbReference type="PANTHER" id="PTHR21600:SF87">
    <property type="entry name" value="RNA PSEUDOURIDYLATE SYNTHASE DOMAIN-CONTAINING PROTEIN 1"/>
    <property type="match status" value="1"/>
</dbReference>
<dbReference type="eggNOG" id="COG0564">
    <property type="taxonomic scope" value="Bacteria"/>
</dbReference>